<feature type="signal peptide" evidence="1">
    <location>
        <begin position="1"/>
        <end position="24"/>
    </location>
</feature>
<organism evidence="2 3">
    <name type="scientific">Ricinus communis</name>
    <name type="common">Castor bean</name>
    <dbReference type="NCBI Taxonomy" id="3988"/>
    <lineage>
        <taxon>Eukaryota</taxon>
        <taxon>Viridiplantae</taxon>
        <taxon>Streptophyta</taxon>
        <taxon>Embryophyta</taxon>
        <taxon>Tracheophyta</taxon>
        <taxon>Spermatophyta</taxon>
        <taxon>Magnoliopsida</taxon>
        <taxon>eudicotyledons</taxon>
        <taxon>Gunneridae</taxon>
        <taxon>Pentapetalae</taxon>
        <taxon>rosids</taxon>
        <taxon>fabids</taxon>
        <taxon>Malpighiales</taxon>
        <taxon>Euphorbiaceae</taxon>
        <taxon>Acalyphoideae</taxon>
        <taxon>Acalypheae</taxon>
        <taxon>Ricinus</taxon>
    </lineage>
</organism>
<sequence length="149" mass="16139">MYTESPFFSIFLSCLFINSLLVRSHYLNPVEDIDQTKNVTRTAADRAENFIDGTTSTLNDTKNAAENAIHGTVAAINNTIEGTTSAVDNTKKAAESVISDTTSATKDAYQGVRDVANVVHASRAHRPSLADHQECIKLFLVAVLGLCFC</sequence>
<keyword evidence="3" id="KW-1185">Reference proteome</keyword>
<name>B9SYZ8_RICCO</name>
<dbReference type="EMBL" id="EQ974262">
    <property type="protein sequence ID" value="EEF31153.1"/>
    <property type="molecule type" value="Genomic_DNA"/>
</dbReference>
<keyword evidence="1" id="KW-0732">Signal</keyword>
<accession>B9SYZ8</accession>
<feature type="chain" id="PRO_5002892189" evidence="1">
    <location>
        <begin position="25"/>
        <end position="149"/>
    </location>
</feature>
<evidence type="ECO:0000313" key="2">
    <source>
        <dbReference type="EMBL" id="EEF31153.1"/>
    </source>
</evidence>
<evidence type="ECO:0000313" key="3">
    <source>
        <dbReference type="Proteomes" id="UP000008311"/>
    </source>
</evidence>
<gene>
    <name evidence="2" type="ORF">RCOM_0120780</name>
</gene>
<evidence type="ECO:0000256" key="1">
    <source>
        <dbReference type="SAM" id="SignalP"/>
    </source>
</evidence>
<reference evidence="3" key="1">
    <citation type="journal article" date="2010" name="Nat. Biotechnol.">
        <title>Draft genome sequence of the oilseed species Ricinus communis.</title>
        <authorList>
            <person name="Chan A.P."/>
            <person name="Crabtree J."/>
            <person name="Zhao Q."/>
            <person name="Lorenzi H."/>
            <person name="Orvis J."/>
            <person name="Puiu D."/>
            <person name="Melake-Berhan A."/>
            <person name="Jones K.M."/>
            <person name="Redman J."/>
            <person name="Chen G."/>
            <person name="Cahoon E.B."/>
            <person name="Gedil M."/>
            <person name="Stanke M."/>
            <person name="Haas B.J."/>
            <person name="Wortman J.R."/>
            <person name="Fraser-Liggett C.M."/>
            <person name="Ravel J."/>
            <person name="Rabinowicz P.D."/>
        </authorList>
    </citation>
    <scope>NUCLEOTIDE SEQUENCE [LARGE SCALE GENOMIC DNA]</scope>
    <source>
        <strain evidence="3">cv. Hale</strain>
    </source>
</reference>
<dbReference type="AlphaFoldDB" id="B9SYZ8"/>
<dbReference type="InParanoid" id="B9SYZ8"/>
<protein>
    <submittedName>
        <fullName evidence="2">Uncharacterized protein</fullName>
    </submittedName>
</protein>
<proteinExistence type="predicted"/>
<dbReference type="Proteomes" id="UP000008311">
    <property type="component" value="Unassembled WGS sequence"/>
</dbReference>